<gene>
    <name evidence="4" type="ORF">HYN86_05685</name>
</gene>
<dbReference type="PANTHER" id="PTHR46558">
    <property type="entry name" value="TRACRIPTIONAL REGULATORY PROTEIN-RELATED-RELATED"/>
    <property type="match status" value="1"/>
</dbReference>
<sequence length="110" mass="12478">MNIGENIRKCRREKDIKAEVVFEKIGVSQSTYSKIENNRCKIDIEVLVNIANALQVDVSVLLGIEKNDINTANQDVVLKSLEEKIELLKEQNLLLKKEIKLIKKSAKKSA</sequence>
<dbReference type="PANTHER" id="PTHR46558:SF11">
    <property type="entry name" value="HTH-TYPE TRANSCRIPTIONAL REGULATOR XRE"/>
    <property type="match status" value="1"/>
</dbReference>
<dbReference type="InterPro" id="IPR010982">
    <property type="entry name" value="Lambda_DNA-bd_dom_sf"/>
</dbReference>
<dbReference type="GO" id="GO:0003677">
    <property type="term" value="F:DNA binding"/>
    <property type="evidence" value="ECO:0007669"/>
    <property type="project" value="UniProtKB-KW"/>
</dbReference>
<evidence type="ECO:0000259" key="3">
    <source>
        <dbReference type="PROSITE" id="PS50943"/>
    </source>
</evidence>
<feature type="coiled-coil region" evidence="2">
    <location>
        <begin position="71"/>
        <end position="105"/>
    </location>
</feature>
<evidence type="ECO:0000256" key="1">
    <source>
        <dbReference type="ARBA" id="ARBA00023125"/>
    </source>
</evidence>
<accession>A0A344LQC4</accession>
<keyword evidence="1" id="KW-0238">DNA-binding</keyword>
<dbReference type="SMART" id="SM00530">
    <property type="entry name" value="HTH_XRE"/>
    <property type="match status" value="1"/>
</dbReference>
<dbReference type="OrthoDB" id="7859381at2"/>
<dbReference type="CDD" id="cd00093">
    <property type="entry name" value="HTH_XRE"/>
    <property type="match status" value="1"/>
</dbReference>
<keyword evidence="5" id="KW-1185">Reference proteome</keyword>
<dbReference type="Gene3D" id="1.10.260.40">
    <property type="entry name" value="lambda repressor-like DNA-binding domains"/>
    <property type="match status" value="1"/>
</dbReference>
<feature type="domain" description="HTH cro/C1-type" evidence="3">
    <location>
        <begin position="7"/>
        <end position="61"/>
    </location>
</feature>
<evidence type="ECO:0000256" key="2">
    <source>
        <dbReference type="SAM" id="Coils"/>
    </source>
</evidence>
<dbReference type="Pfam" id="PF01381">
    <property type="entry name" value="HTH_3"/>
    <property type="match status" value="1"/>
</dbReference>
<dbReference type="PROSITE" id="PS50943">
    <property type="entry name" value="HTH_CROC1"/>
    <property type="match status" value="1"/>
</dbReference>
<dbReference type="EMBL" id="CP030261">
    <property type="protein sequence ID" value="AXB56116.1"/>
    <property type="molecule type" value="Genomic_DNA"/>
</dbReference>
<dbReference type="SUPFAM" id="SSF47413">
    <property type="entry name" value="lambda repressor-like DNA-binding domains"/>
    <property type="match status" value="1"/>
</dbReference>
<dbReference type="AlphaFoldDB" id="A0A344LQC4"/>
<dbReference type="Proteomes" id="UP000251561">
    <property type="component" value="Chromosome"/>
</dbReference>
<dbReference type="RefSeq" id="WP_113677162.1">
    <property type="nucleotide sequence ID" value="NZ_CP030261.1"/>
</dbReference>
<reference evidence="4 5" key="1">
    <citation type="submission" date="2018-06" db="EMBL/GenBank/DDBJ databases">
        <title>Genome sequencing of Flavobacterium.</title>
        <authorList>
            <person name="Baek M.-G."/>
            <person name="Yi H."/>
        </authorList>
    </citation>
    <scope>NUCLEOTIDE SEQUENCE [LARGE SCALE GENOMIC DNA]</scope>
    <source>
        <strain evidence="4 5">HYN0086</strain>
    </source>
</reference>
<organism evidence="4 5">
    <name type="scientific">Flavobacterium fluviale</name>
    <dbReference type="NCBI Taxonomy" id="2249356"/>
    <lineage>
        <taxon>Bacteria</taxon>
        <taxon>Pseudomonadati</taxon>
        <taxon>Bacteroidota</taxon>
        <taxon>Flavobacteriia</taxon>
        <taxon>Flavobacteriales</taxon>
        <taxon>Flavobacteriaceae</taxon>
        <taxon>Flavobacterium</taxon>
    </lineage>
</organism>
<name>A0A344LQC4_9FLAO</name>
<dbReference type="KEGG" id="ffl:HYN86_05685"/>
<protein>
    <recommendedName>
        <fullName evidence="3">HTH cro/C1-type domain-containing protein</fullName>
    </recommendedName>
</protein>
<proteinExistence type="predicted"/>
<dbReference type="InterPro" id="IPR001387">
    <property type="entry name" value="Cro/C1-type_HTH"/>
</dbReference>
<evidence type="ECO:0000313" key="4">
    <source>
        <dbReference type="EMBL" id="AXB56116.1"/>
    </source>
</evidence>
<evidence type="ECO:0000313" key="5">
    <source>
        <dbReference type="Proteomes" id="UP000251561"/>
    </source>
</evidence>
<keyword evidence="2" id="KW-0175">Coiled coil</keyword>